<dbReference type="HOGENOM" id="CLU_876030_0_0_2"/>
<dbReference type="OrthoDB" id="50312at2157"/>
<dbReference type="STRING" id="572546.Arcpr_1073"/>
<sequence>MNGKLVAIILTVIFAVSVASAFFIPKETHEFFYIENVDVKVDKIGDDIVNLTFIVKIHRSDVLKNATLNLKVYDLKTGVLLEEKSVPVPEEGCRFINISMPFEKDRDYRVKVVLEKDGRSSQFTLNLRNLETLIPKDRELKVVLRDVDFKVLTTEDDRVNVLIRFYFDSFKDYDVRFHLKAVQNESNVLADEKWIDATLRSGKTQIVETNISVVEDYNYLIKLEAWRSGYMVKVWKAVLNLAPTKKVPLSVKEEEVKFEVEKFAEKYGGVKIPSETPPPIPLGVASERGVYKTPGFEALILIFAGGVAICLKRLGRL</sequence>
<evidence type="ECO:0000259" key="1">
    <source>
        <dbReference type="Pfam" id="PF24318"/>
    </source>
</evidence>
<organism evidence="2 3">
    <name type="scientific">Archaeoglobus profundus (strain DSM 5631 / JCM 9629 / NBRC 100127 / Av18)</name>
    <dbReference type="NCBI Taxonomy" id="572546"/>
    <lineage>
        <taxon>Archaea</taxon>
        <taxon>Methanobacteriati</taxon>
        <taxon>Methanobacteriota</taxon>
        <taxon>Archaeoglobi</taxon>
        <taxon>Archaeoglobales</taxon>
        <taxon>Archaeoglobaceae</taxon>
        <taxon>Archaeoglobus</taxon>
    </lineage>
</organism>
<name>D2RDD8_ARCPA</name>
<feature type="domain" description="DUF7490" evidence="1">
    <location>
        <begin position="34"/>
        <end position="122"/>
    </location>
</feature>
<gene>
    <name evidence="2" type="ordered locus">Arcpr_1073</name>
</gene>
<dbReference type="RefSeq" id="WP_012940468.1">
    <property type="nucleotide sequence ID" value="NC_013741.1"/>
</dbReference>
<dbReference type="Proteomes" id="UP000001901">
    <property type="component" value="Chromosome"/>
</dbReference>
<feature type="domain" description="DUF7490" evidence="1">
    <location>
        <begin position="144"/>
        <end position="234"/>
    </location>
</feature>
<evidence type="ECO:0000313" key="3">
    <source>
        <dbReference type="Proteomes" id="UP000001901"/>
    </source>
</evidence>
<dbReference type="Pfam" id="PF24318">
    <property type="entry name" value="DUF7490"/>
    <property type="match status" value="2"/>
</dbReference>
<dbReference type="AlphaFoldDB" id="D2RDD8"/>
<dbReference type="eggNOG" id="arCOG04478">
    <property type="taxonomic scope" value="Archaea"/>
</dbReference>
<reference evidence="2 3" key="1">
    <citation type="journal article" date="2010" name="Stand. Genomic Sci.">
        <title>Complete genome sequence of Archaeoglobus profundus type strain (AV18).</title>
        <authorList>
            <person name="von Jan M."/>
            <person name="Lapidus A."/>
            <person name="Del Rio T.G."/>
            <person name="Copeland A."/>
            <person name="Tice H."/>
            <person name="Cheng J.F."/>
            <person name="Lucas S."/>
            <person name="Chen F."/>
            <person name="Nolan M."/>
            <person name="Goodwin L."/>
            <person name="Han C."/>
            <person name="Pitluck S."/>
            <person name="Liolios K."/>
            <person name="Ivanova N."/>
            <person name="Mavromatis K."/>
            <person name="Ovchinnikova G."/>
            <person name="Chertkov O."/>
            <person name="Pati A."/>
            <person name="Chen A."/>
            <person name="Palaniappan K."/>
            <person name="Land M."/>
            <person name="Hauser L."/>
            <person name="Chang Y.J."/>
            <person name="Jeffries C.D."/>
            <person name="Saunders E."/>
            <person name="Brettin T."/>
            <person name="Detter J.C."/>
            <person name="Chain P."/>
            <person name="Eichinger K."/>
            <person name="Huber H."/>
            <person name="Spring S."/>
            <person name="Rohde M."/>
            <person name="Goker M."/>
            <person name="Wirth R."/>
            <person name="Woyke T."/>
            <person name="Bristow J."/>
            <person name="Eisen J.A."/>
            <person name="Markowitz V."/>
            <person name="Hugenholtz P."/>
            <person name="Kyrpides N.C."/>
            <person name="Klenk H.P."/>
        </authorList>
    </citation>
    <scope>NUCLEOTIDE SEQUENCE [LARGE SCALE GENOMIC DNA]</scope>
    <source>
        <strain evidence="3">DSM 5631 / JCM 9629 / NBRC 100127 / Av18</strain>
    </source>
</reference>
<dbReference type="InterPro" id="IPR055913">
    <property type="entry name" value="DUF7490"/>
</dbReference>
<dbReference type="EMBL" id="CP001857">
    <property type="protein sequence ID" value="ADB58132.1"/>
    <property type="molecule type" value="Genomic_DNA"/>
</dbReference>
<proteinExistence type="predicted"/>
<keyword evidence="3" id="KW-1185">Reference proteome</keyword>
<dbReference type="KEGG" id="apo:Arcpr_1073"/>
<protein>
    <recommendedName>
        <fullName evidence="1">DUF7490 domain-containing protein</fullName>
    </recommendedName>
</protein>
<evidence type="ECO:0000313" key="2">
    <source>
        <dbReference type="EMBL" id="ADB58132.1"/>
    </source>
</evidence>
<dbReference type="PaxDb" id="572546-Arcpr_1073"/>
<accession>D2RDD8</accession>
<dbReference type="GeneID" id="8739750"/>